<reference evidence="1 2" key="1">
    <citation type="submission" date="2018-03" db="EMBL/GenBank/DDBJ databases">
        <authorList>
            <person name="Gully D."/>
        </authorList>
    </citation>
    <scope>NUCLEOTIDE SEQUENCE [LARGE SCALE GENOMIC DNA]</scope>
    <source>
        <strain evidence="1">ORS3257</strain>
    </source>
</reference>
<protein>
    <submittedName>
        <fullName evidence="1">Uncharacterized protein</fullName>
    </submittedName>
</protein>
<dbReference type="KEGG" id="bvz:BRAD3257_4569"/>
<dbReference type="AlphaFoldDB" id="A0A2U3Q2D6"/>
<sequence>MQRACWTQGAFRTLTLVGSVKKRMETIRAYLERKHEELRLLNDCLRNRLDLARPCSVDDVVRSKFQITAALRAEHELHEWKATETAWSHTADLASGPFEFSYDYQRADLTVRGPSFYEFEGGRASTAIYTASGMAAISAVLLASARIVEKADILVLPGAYGETLELIRAFVPHLRLEALKLPLGDAFAPISSPRILLLDSCSFAGAFDAVLRCDGSSLDLLIFDTTCFAGRSGRIRRVQRWARRYGIPLVLVRSHNKLDSLGAEYGRLGSAVFVHWNAHQPRAGGVEWKRLASETRNAVRLLGGAALPAHFPPFAGSAAYWALTKRRVAAILRNGRSTARHFAAKLPARSAELHFTHGLYVTLHGRRVLDEAAARQAAEDMSSALHREGFPIRHAGSFGFDFAATEWFHDATTNQYSVRVAVPDLPTELWNDLAAAIAVWWRMHRAAGDEG</sequence>
<proteinExistence type="predicted"/>
<dbReference type="InterPro" id="IPR015421">
    <property type="entry name" value="PyrdxlP-dep_Trfase_major"/>
</dbReference>
<name>A0A2U3Q2D6_9BRAD</name>
<dbReference type="SUPFAM" id="SSF53383">
    <property type="entry name" value="PLP-dependent transferases"/>
    <property type="match status" value="1"/>
</dbReference>
<organism evidence="1 2">
    <name type="scientific">Bradyrhizobium vignae</name>
    <dbReference type="NCBI Taxonomy" id="1549949"/>
    <lineage>
        <taxon>Bacteria</taxon>
        <taxon>Pseudomonadati</taxon>
        <taxon>Pseudomonadota</taxon>
        <taxon>Alphaproteobacteria</taxon>
        <taxon>Hyphomicrobiales</taxon>
        <taxon>Nitrobacteraceae</taxon>
        <taxon>Bradyrhizobium</taxon>
    </lineage>
</organism>
<accession>A0A2U3Q2D6</accession>
<dbReference type="Proteomes" id="UP000246085">
    <property type="component" value="Chromosome BRAD3257"/>
</dbReference>
<dbReference type="InterPro" id="IPR015424">
    <property type="entry name" value="PyrdxlP-dep_Trfase"/>
</dbReference>
<dbReference type="EMBL" id="LS398110">
    <property type="protein sequence ID" value="SPP95552.1"/>
    <property type="molecule type" value="Genomic_DNA"/>
</dbReference>
<gene>
    <name evidence="1" type="ORF">BRAD3257_4569</name>
</gene>
<evidence type="ECO:0000313" key="1">
    <source>
        <dbReference type="EMBL" id="SPP95552.1"/>
    </source>
</evidence>
<dbReference type="Gene3D" id="3.40.640.10">
    <property type="entry name" value="Type I PLP-dependent aspartate aminotransferase-like (Major domain)"/>
    <property type="match status" value="1"/>
</dbReference>
<evidence type="ECO:0000313" key="2">
    <source>
        <dbReference type="Proteomes" id="UP000246085"/>
    </source>
</evidence>